<dbReference type="InterPro" id="IPR005146">
    <property type="entry name" value="B3/B4_tRNA-bd"/>
</dbReference>
<dbReference type="InterPro" id="IPR005147">
    <property type="entry name" value="tRNA_synthase_B5-dom"/>
</dbReference>
<dbReference type="SMART" id="SM00896">
    <property type="entry name" value="FDX-ACB"/>
    <property type="match status" value="1"/>
</dbReference>
<dbReference type="EC" id="6.1.1.20" evidence="15"/>
<dbReference type="InterPro" id="IPR002547">
    <property type="entry name" value="tRNA-bd_dom"/>
</dbReference>
<dbReference type="Gene3D" id="3.50.40.10">
    <property type="entry name" value="Phenylalanyl-trna Synthetase, Chain B, domain 3"/>
    <property type="match status" value="1"/>
</dbReference>
<dbReference type="SMART" id="SM00874">
    <property type="entry name" value="B5"/>
    <property type="match status" value="1"/>
</dbReference>
<organism evidence="20 21">
    <name type="scientific">Petrotoga olearia DSM 13574</name>
    <dbReference type="NCBI Taxonomy" id="1122955"/>
    <lineage>
        <taxon>Bacteria</taxon>
        <taxon>Thermotogati</taxon>
        <taxon>Thermotogota</taxon>
        <taxon>Thermotogae</taxon>
        <taxon>Petrotogales</taxon>
        <taxon>Petrotogaceae</taxon>
        <taxon>Petrotoga</taxon>
    </lineage>
</organism>
<evidence type="ECO:0000256" key="13">
    <source>
        <dbReference type="ARBA" id="ARBA00023146"/>
    </source>
</evidence>
<evidence type="ECO:0000259" key="19">
    <source>
        <dbReference type="PROSITE" id="PS51483"/>
    </source>
</evidence>
<evidence type="ECO:0000256" key="11">
    <source>
        <dbReference type="ARBA" id="ARBA00022884"/>
    </source>
</evidence>
<feature type="domain" description="TRNA-binding" evidence="17">
    <location>
        <begin position="39"/>
        <end position="147"/>
    </location>
</feature>
<comment type="similarity">
    <text evidence="2 15">Belongs to the phenylalanyl-tRNA synthetase beta subunit family. Type 1 subfamily.</text>
</comment>
<dbReference type="Pfam" id="PF03483">
    <property type="entry name" value="B3_4"/>
    <property type="match status" value="1"/>
</dbReference>
<evidence type="ECO:0000259" key="18">
    <source>
        <dbReference type="PROSITE" id="PS51447"/>
    </source>
</evidence>
<feature type="binding site" evidence="15">
    <location>
        <position position="472"/>
    </location>
    <ligand>
        <name>Mg(2+)</name>
        <dbReference type="ChEBI" id="CHEBI:18420"/>
        <note>shared with alpha subunit</note>
    </ligand>
</feature>
<dbReference type="CDD" id="cd02796">
    <property type="entry name" value="tRNA_bind_bactPheRS"/>
    <property type="match status" value="1"/>
</dbReference>
<feature type="binding site" evidence="15">
    <location>
        <position position="482"/>
    </location>
    <ligand>
        <name>Mg(2+)</name>
        <dbReference type="ChEBI" id="CHEBI:18420"/>
        <note>shared with alpha subunit</note>
    </ligand>
</feature>
<evidence type="ECO:0000256" key="14">
    <source>
        <dbReference type="ARBA" id="ARBA00049255"/>
    </source>
</evidence>
<evidence type="ECO:0000256" key="8">
    <source>
        <dbReference type="ARBA" id="ARBA00022741"/>
    </source>
</evidence>
<keyword evidence="4 15" id="KW-0963">Cytoplasm</keyword>
<evidence type="ECO:0000256" key="7">
    <source>
        <dbReference type="ARBA" id="ARBA00022723"/>
    </source>
</evidence>
<evidence type="ECO:0000256" key="2">
    <source>
        <dbReference type="ARBA" id="ARBA00008653"/>
    </source>
</evidence>
<feature type="binding site" evidence="15">
    <location>
        <position position="478"/>
    </location>
    <ligand>
        <name>Mg(2+)</name>
        <dbReference type="ChEBI" id="CHEBI:18420"/>
        <note>shared with alpha subunit</note>
    </ligand>
</feature>
<dbReference type="Proteomes" id="UP000236434">
    <property type="component" value="Unassembled WGS sequence"/>
</dbReference>
<dbReference type="SUPFAM" id="SSF55681">
    <property type="entry name" value="Class II aaRS and biotin synthetases"/>
    <property type="match status" value="1"/>
</dbReference>
<dbReference type="FunFam" id="3.50.40.10:FF:000001">
    <property type="entry name" value="Phenylalanine--tRNA ligase beta subunit"/>
    <property type="match status" value="1"/>
</dbReference>
<dbReference type="RefSeq" id="WP_103067729.1">
    <property type="nucleotide sequence ID" value="NZ_AZRL01000022.1"/>
</dbReference>
<dbReference type="Pfam" id="PF03484">
    <property type="entry name" value="B5"/>
    <property type="match status" value="1"/>
</dbReference>
<dbReference type="InterPro" id="IPR036690">
    <property type="entry name" value="Fdx_antiC-bd_sf"/>
</dbReference>
<comment type="caution">
    <text evidence="20">The sequence shown here is derived from an EMBL/GenBank/DDBJ whole genome shotgun (WGS) entry which is preliminary data.</text>
</comment>
<evidence type="ECO:0000313" key="20">
    <source>
        <dbReference type="EMBL" id="PNR95067.1"/>
    </source>
</evidence>
<dbReference type="AlphaFoldDB" id="A0A2K1NX94"/>
<keyword evidence="10 15" id="KW-0460">Magnesium</keyword>
<dbReference type="PANTHER" id="PTHR10947">
    <property type="entry name" value="PHENYLALANYL-TRNA SYNTHETASE BETA CHAIN AND LEUCINE-RICH REPEAT-CONTAINING PROTEIN 47"/>
    <property type="match status" value="1"/>
</dbReference>
<dbReference type="InterPro" id="IPR033714">
    <property type="entry name" value="tRNA_bind_bactPheRS"/>
</dbReference>
<dbReference type="SUPFAM" id="SSF50249">
    <property type="entry name" value="Nucleic acid-binding proteins"/>
    <property type="match status" value="1"/>
</dbReference>
<protein>
    <recommendedName>
        <fullName evidence="15">Phenylalanine--tRNA ligase beta subunit</fullName>
        <ecNumber evidence="15">6.1.1.20</ecNumber>
    </recommendedName>
    <alternativeName>
        <fullName evidence="15">Phenylalanyl-tRNA synthetase beta subunit</fullName>
        <shortName evidence="15">PheRS</shortName>
    </alternativeName>
</protein>
<dbReference type="SUPFAM" id="SSF46955">
    <property type="entry name" value="Putative DNA-binding domain"/>
    <property type="match status" value="1"/>
</dbReference>
<comment type="cofactor">
    <cofactor evidence="15">
        <name>Mg(2+)</name>
        <dbReference type="ChEBI" id="CHEBI:18420"/>
    </cofactor>
    <text evidence="15">Binds 2 magnesium ions per tetramer.</text>
</comment>
<keyword evidence="6 15" id="KW-0436">Ligase</keyword>
<dbReference type="Pfam" id="PF17759">
    <property type="entry name" value="tRNA_synthFbeta"/>
    <property type="match status" value="1"/>
</dbReference>
<reference evidence="20 21" key="1">
    <citation type="submission" date="2013-12" db="EMBL/GenBank/DDBJ databases">
        <title>Comparative genomics of Petrotoga isolates.</title>
        <authorList>
            <person name="Nesbo C.L."/>
            <person name="Charchuk R."/>
            <person name="Chow K."/>
        </authorList>
    </citation>
    <scope>NUCLEOTIDE SEQUENCE [LARGE SCALE GENOMIC DNA]</scope>
    <source>
        <strain evidence="20 21">DSM 13574</strain>
    </source>
</reference>
<dbReference type="InterPro" id="IPR004532">
    <property type="entry name" value="Phe-tRNA-ligase_IIc_bsu_bact"/>
</dbReference>
<dbReference type="SUPFAM" id="SSF54991">
    <property type="entry name" value="Anticodon-binding domain of PheRS"/>
    <property type="match status" value="1"/>
</dbReference>
<sequence>MKVSLNWLEDYIKVTRNIQELVKEIKLHSVDVEGFEKVGSNLNNITVGEIKEIVSLENADNLVICKVDVGKDIKNIVTGDLTVKVGEKVPVALPGATLANNIKIEEREFKGVISQGMMCSLKELGISNDSDKIYRIVDDVPNGTDFVKFFDLNDQILEIEILPNRPDLLSYLGVAKELETIDCGMGFNLPEYIKISKGEGFPVKIEYEKCNRYMATVVKDVKVGPSPMWLVKRLGRSGIRSINNIVDITNYVMLETGHPIHAFDLDLIGDQIIVRKAKKGEKILLLDGKEYPMEGEETLITDGDNIIALGGIMGGELSGINENTKDILLEVAHFDPVNIRKSSTYHKITSDSSYRFERGVDPNDSEMVMGRLIKLINELAGGKVDGPTTDIYPKPIKNKEISIKKSYINNRLGKELAEEEIEQILKKLDFYFTIVEKSSNQKSMEEIIKVMDLPWDIIDEEWKVSIPTKRPDITQEIDLVEEVGRVYGYSKIQSAFPNLSGMIGSKGDFVSFKEKTTEIMLANGYHEAKTFPLNNGNKMWMENELDLRLINPISSELEYMSSKLIYGLLDSASFNYRNQTKDIKMFEIDKVFHADKDSETGAKEFTNLAFVATGRENNDDFTDKREVTFYSVKGALENLLNEFNVKIEYVRNDQPGFLKAQSAHLFFNNEEVGFLGLLDPAIAENYYEIKDPIYVCEINLDKVFIDKKEIKREFKKVDFPAIKREYSMIVPINIEFKEIQEIIVSAADIVEDFKIFDVYRGKNIEEDKISITVSIVYRSENKTLTEEEVNEVERSILERLNDKRIKLREN</sequence>
<dbReference type="InterPro" id="IPR009061">
    <property type="entry name" value="DNA-bd_dom_put_sf"/>
</dbReference>
<feature type="domain" description="FDX-ACB" evidence="18">
    <location>
        <begin position="717"/>
        <end position="808"/>
    </location>
</feature>
<evidence type="ECO:0000256" key="15">
    <source>
        <dbReference type="HAMAP-Rule" id="MF_00283"/>
    </source>
</evidence>
<dbReference type="HAMAP" id="MF_00283">
    <property type="entry name" value="Phe_tRNA_synth_beta1"/>
    <property type="match status" value="1"/>
</dbReference>
<dbReference type="InterPro" id="IPR045060">
    <property type="entry name" value="Phe-tRNA-ligase_IIc_bsu"/>
</dbReference>
<dbReference type="PROSITE" id="PS50886">
    <property type="entry name" value="TRBD"/>
    <property type="match status" value="1"/>
</dbReference>
<evidence type="ECO:0000256" key="5">
    <source>
        <dbReference type="ARBA" id="ARBA00022555"/>
    </source>
</evidence>
<comment type="subunit">
    <text evidence="3 15">Tetramer of two alpha and two beta subunits.</text>
</comment>
<keyword evidence="11 16" id="KW-0694">RNA-binding</keyword>
<keyword evidence="9 15" id="KW-0067">ATP-binding</keyword>
<dbReference type="GO" id="GO:0006432">
    <property type="term" value="P:phenylalanyl-tRNA aminoacylation"/>
    <property type="evidence" value="ECO:0007669"/>
    <property type="project" value="UniProtKB-UniRule"/>
</dbReference>
<dbReference type="Gene3D" id="3.30.70.380">
    <property type="entry name" value="Ferrodoxin-fold anticodon-binding domain"/>
    <property type="match status" value="1"/>
</dbReference>
<proteinExistence type="inferred from homology"/>
<gene>
    <name evidence="15" type="primary">pheT</name>
    <name evidence="20" type="ORF">X929_09480</name>
</gene>
<comment type="catalytic activity">
    <reaction evidence="14 15">
        <text>tRNA(Phe) + L-phenylalanine + ATP = L-phenylalanyl-tRNA(Phe) + AMP + diphosphate + H(+)</text>
        <dbReference type="Rhea" id="RHEA:19413"/>
        <dbReference type="Rhea" id="RHEA-COMP:9668"/>
        <dbReference type="Rhea" id="RHEA-COMP:9699"/>
        <dbReference type="ChEBI" id="CHEBI:15378"/>
        <dbReference type="ChEBI" id="CHEBI:30616"/>
        <dbReference type="ChEBI" id="CHEBI:33019"/>
        <dbReference type="ChEBI" id="CHEBI:58095"/>
        <dbReference type="ChEBI" id="CHEBI:78442"/>
        <dbReference type="ChEBI" id="CHEBI:78531"/>
        <dbReference type="ChEBI" id="CHEBI:456215"/>
        <dbReference type="EC" id="6.1.1.20"/>
    </reaction>
</comment>
<name>A0A2K1NX94_9BACT</name>
<dbReference type="PROSITE" id="PS51483">
    <property type="entry name" value="B5"/>
    <property type="match status" value="1"/>
</dbReference>
<evidence type="ECO:0000256" key="10">
    <source>
        <dbReference type="ARBA" id="ARBA00022842"/>
    </source>
</evidence>
<dbReference type="SUPFAM" id="SSF56037">
    <property type="entry name" value="PheT/TilS domain"/>
    <property type="match status" value="1"/>
</dbReference>
<evidence type="ECO:0000256" key="9">
    <source>
        <dbReference type="ARBA" id="ARBA00022840"/>
    </source>
</evidence>
<dbReference type="InterPro" id="IPR005121">
    <property type="entry name" value="Fdx_antiC-bd"/>
</dbReference>
<dbReference type="Gene3D" id="2.40.50.140">
    <property type="entry name" value="Nucleic acid-binding proteins"/>
    <property type="match status" value="1"/>
</dbReference>
<evidence type="ECO:0000259" key="17">
    <source>
        <dbReference type="PROSITE" id="PS50886"/>
    </source>
</evidence>
<dbReference type="Pfam" id="PF01588">
    <property type="entry name" value="tRNA_bind"/>
    <property type="match status" value="1"/>
</dbReference>
<comment type="subcellular location">
    <subcellularLocation>
        <location evidence="1 15">Cytoplasm</location>
    </subcellularLocation>
</comment>
<dbReference type="Gene3D" id="3.30.930.10">
    <property type="entry name" value="Bira Bifunctional Protein, Domain 2"/>
    <property type="match status" value="1"/>
</dbReference>
<dbReference type="GO" id="GO:0000049">
    <property type="term" value="F:tRNA binding"/>
    <property type="evidence" value="ECO:0007669"/>
    <property type="project" value="UniProtKB-UniRule"/>
</dbReference>
<dbReference type="GO" id="GO:0000287">
    <property type="term" value="F:magnesium ion binding"/>
    <property type="evidence" value="ECO:0007669"/>
    <property type="project" value="UniProtKB-UniRule"/>
</dbReference>
<keyword evidence="12 15" id="KW-0648">Protein biosynthesis</keyword>
<keyword evidence="8 15" id="KW-0547">Nucleotide-binding</keyword>
<dbReference type="Pfam" id="PF03147">
    <property type="entry name" value="FDX-ACB"/>
    <property type="match status" value="1"/>
</dbReference>
<feature type="domain" description="B5" evidence="19">
    <location>
        <begin position="396"/>
        <end position="494"/>
    </location>
</feature>
<evidence type="ECO:0000256" key="12">
    <source>
        <dbReference type="ARBA" id="ARBA00022917"/>
    </source>
</evidence>
<dbReference type="GO" id="GO:0004826">
    <property type="term" value="F:phenylalanine-tRNA ligase activity"/>
    <property type="evidence" value="ECO:0007669"/>
    <property type="project" value="UniProtKB-UniRule"/>
</dbReference>
<evidence type="ECO:0000256" key="3">
    <source>
        <dbReference type="ARBA" id="ARBA00011209"/>
    </source>
</evidence>
<dbReference type="Gene3D" id="3.30.56.10">
    <property type="match status" value="2"/>
</dbReference>
<dbReference type="PROSITE" id="PS51447">
    <property type="entry name" value="FDX_ACB"/>
    <property type="match status" value="1"/>
</dbReference>
<dbReference type="InterPro" id="IPR012340">
    <property type="entry name" value="NA-bd_OB-fold"/>
</dbReference>
<keyword evidence="7 15" id="KW-0479">Metal-binding</keyword>
<evidence type="ECO:0000256" key="4">
    <source>
        <dbReference type="ARBA" id="ARBA00022490"/>
    </source>
</evidence>
<dbReference type="CDD" id="cd00769">
    <property type="entry name" value="PheRS_beta_core"/>
    <property type="match status" value="1"/>
</dbReference>
<dbReference type="SMART" id="SM00873">
    <property type="entry name" value="B3_4"/>
    <property type="match status" value="1"/>
</dbReference>
<dbReference type="PANTHER" id="PTHR10947:SF0">
    <property type="entry name" value="PHENYLALANINE--TRNA LIGASE BETA SUBUNIT"/>
    <property type="match status" value="1"/>
</dbReference>
<dbReference type="InterPro" id="IPR020825">
    <property type="entry name" value="Phe-tRNA_synthase-like_B3/B4"/>
</dbReference>
<keyword evidence="13 15" id="KW-0030">Aminoacyl-tRNA synthetase</keyword>
<dbReference type="GO" id="GO:0009328">
    <property type="term" value="C:phenylalanine-tRNA ligase complex"/>
    <property type="evidence" value="ECO:0007669"/>
    <property type="project" value="TreeGrafter"/>
</dbReference>
<feature type="binding site" evidence="15">
    <location>
        <position position="481"/>
    </location>
    <ligand>
        <name>Mg(2+)</name>
        <dbReference type="ChEBI" id="CHEBI:18420"/>
        <note>shared with alpha subunit</note>
    </ligand>
</feature>
<dbReference type="GO" id="GO:0005524">
    <property type="term" value="F:ATP binding"/>
    <property type="evidence" value="ECO:0007669"/>
    <property type="project" value="UniProtKB-UniRule"/>
</dbReference>
<keyword evidence="5 16" id="KW-0820">tRNA-binding</keyword>
<evidence type="ECO:0000256" key="16">
    <source>
        <dbReference type="PROSITE-ProRule" id="PRU00209"/>
    </source>
</evidence>
<evidence type="ECO:0000313" key="21">
    <source>
        <dbReference type="Proteomes" id="UP000236434"/>
    </source>
</evidence>
<evidence type="ECO:0000256" key="1">
    <source>
        <dbReference type="ARBA" id="ARBA00004496"/>
    </source>
</evidence>
<dbReference type="EMBL" id="AZRL01000022">
    <property type="protein sequence ID" value="PNR95067.1"/>
    <property type="molecule type" value="Genomic_DNA"/>
</dbReference>
<evidence type="ECO:0000256" key="6">
    <source>
        <dbReference type="ARBA" id="ARBA00022598"/>
    </source>
</evidence>
<dbReference type="InterPro" id="IPR041616">
    <property type="entry name" value="PheRS_beta_core"/>
</dbReference>
<dbReference type="OrthoDB" id="9805455at2"/>
<accession>A0A2K1NX94</accession>
<dbReference type="NCBIfam" id="TIGR00472">
    <property type="entry name" value="pheT_bact"/>
    <property type="match status" value="1"/>
</dbReference>
<dbReference type="InterPro" id="IPR045864">
    <property type="entry name" value="aa-tRNA-synth_II/BPL/LPL"/>
</dbReference>